<keyword evidence="3" id="KW-0804">Transcription</keyword>
<evidence type="ECO:0000259" key="5">
    <source>
        <dbReference type="PROSITE" id="PS50977"/>
    </source>
</evidence>
<evidence type="ECO:0000256" key="2">
    <source>
        <dbReference type="ARBA" id="ARBA00023125"/>
    </source>
</evidence>
<dbReference type="Proteomes" id="UP000275951">
    <property type="component" value="Chromosome"/>
</dbReference>
<evidence type="ECO:0000256" key="4">
    <source>
        <dbReference type="PROSITE-ProRule" id="PRU00335"/>
    </source>
</evidence>
<dbReference type="SUPFAM" id="SSF46689">
    <property type="entry name" value="Homeodomain-like"/>
    <property type="match status" value="1"/>
</dbReference>
<proteinExistence type="predicted"/>
<dbReference type="InterPro" id="IPR036271">
    <property type="entry name" value="Tet_transcr_reg_TetR-rel_C_sf"/>
</dbReference>
<keyword evidence="2 4" id="KW-0238">DNA-binding</keyword>
<evidence type="ECO:0000256" key="3">
    <source>
        <dbReference type="ARBA" id="ARBA00023163"/>
    </source>
</evidence>
<dbReference type="InterPro" id="IPR001647">
    <property type="entry name" value="HTH_TetR"/>
</dbReference>
<dbReference type="InterPro" id="IPR050109">
    <property type="entry name" value="HTH-type_TetR-like_transc_reg"/>
</dbReference>
<dbReference type="EMBL" id="CP033905">
    <property type="protein sequence ID" value="AZR06412.1"/>
    <property type="molecule type" value="Genomic_DNA"/>
</dbReference>
<feature type="domain" description="HTH tetR-type" evidence="5">
    <location>
        <begin position="21"/>
        <end position="81"/>
    </location>
</feature>
<name>A0A3Q9GH55_9ACTO</name>
<dbReference type="Pfam" id="PF00440">
    <property type="entry name" value="TetR_N"/>
    <property type="match status" value="1"/>
</dbReference>
<dbReference type="PANTHER" id="PTHR30055">
    <property type="entry name" value="HTH-TYPE TRANSCRIPTIONAL REGULATOR RUTR"/>
    <property type="match status" value="1"/>
</dbReference>
<evidence type="ECO:0000313" key="6">
    <source>
        <dbReference type="EMBL" id="AZR06412.1"/>
    </source>
</evidence>
<dbReference type="GO" id="GO:0003700">
    <property type="term" value="F:DNA-binding transcription factor activity"/>
    <property type="evidence" value="ECO:0007669"/>
    <property type="project" value="TreeGrafter"/>
</dbReference>
<gene>
    <name evidence="6" type="ORF">EBQ10_03295</name>
</gene>
<dbReference type="AlphaFoldDB" id="A0A3Q9GH55"/>
<reference evidence="6 7" key="1">
    <citation type="submission" date="2018-11" db="EMBL/GenBank/DDBJ databases">
        <title>Multidrug-resistant genes are associated with an 42-kb island TGI1 carrying a complex class 1 integron in a Trueperella pyogenes.</title>
        <authorList>
            <person name="Dong W."/>
        </authorList>
    </citation>
    <scope>NUCLEOTIDE SEQUENCE [LARGE SCALE GENOMIC DNA]</scope>
    <source>
        <strain evidence="6 7">TP4</strain>
    </source>
</reference>
<organism evidence="6 7">
    <name type="scientific">Trueperella pyogenes</name>
    <dbReference type="NCBI Taxonomy" id="1661"/>
    <lineage>
        <taxon>Bacteria</taxon>
        <taxon>Bacillati</taxon>
        <taxon>Actinomycetota</taxon>
        <taxon>Actinomycetes</taxon>
        <taxon>Actinomycetales</taxon>
        <taxon>Actinomycetaceae</taxon>
        <taxon>Trueperella</taxon>
    </lineage>
</organism>
<dbReference type="GO" id="GO:0000976">
    <property type="term" value="F:transcription cis-regulatory region binding"/>
    <property type="evidence" value="ECO:0007669"/>
    <property type="project" value="TreeGrafter"/>
</dbReference>
<dbReference type="PROSITE" id="PS50977">
    <property type="entry name" value="HTH_TETR_2"/>
    <property type="match status" value="1"/>
</dbReference>
<dbReference type="Gene3D" id="1.10.357.10">
    <property type="entry name" value="Tetracycline Repressor, domain 2"/>
    <property type="match status" value="1"/>
</dbReference>
<protein>
    <submittedName>
        <fullName evidence="6">TetR/AcrR family transcriptional regulator</fullName>
    </submittedName>
</protein>
<sequence length="263" mass="28740">MQLITMGSMSTQKVSTGKRVGLNREVIVAKALEITAREGLDGWSMRELSSELGVVNSVLYHYFSSKDDLCDAVVDHVLRKIDLPDENLEWKTWFTALLHSARPVLTIYPGVVDRFKLGRYTSTIIPCVDLACQKLLEAGFGVLAPLALSMIANVTIQTISARNMRIPGHNASSQDVEGMLNHFSVMAQSSPGMALMVHGLFEHLIDSENEQAVSNAYFDLIVASLLDGLENVMIPQAEQAAQAFPCCDGKINSRTSSPDETAP</sequence>
<keyword evidence="1" id="KW-0805">Transcription regulation</keyword>
<dbReference type="SUPFAM" id="SSF48498">
    <property type="entry name" value="Tetracyclin repressor-like, C-terminal domain"/>
    <property type="match status" value="1"/>
</dbReference>
<feature type="DNA-binding region" description="H-T-H motif" evidence="4">
    <location>
        <begin position="44"/>
        <end position="63"/>
    </location>
</feature>
<dbReference type="PRINTS" id="PR00455">
    <property type="entry name" value="HTHTETR"/>
</dbReference>
<evidence type="ECO:0000256" key="1">
    <source>
        <dbReference type="ARBA" id="ARBA00023015"/>
    </source>
</evidence>
<accession>A0A3Q9GH55</accession>
<evidence type="ECO:0000313" key="7">
    <source>
        <dbReference type="Proteomes" id="UP000275951"/>
    </source>
</evidence>
<dbReference type="InterPro" id="IPR009057">
    <property type="entry name" value="Homeodomain-like_sf"/>
</dbReference>
<dbReference type="PANTHER" id="PTHR30055:SF234">
    <property type="entry name" value="HTH-TYPE TRANSCRIPTIONAL REGULATOR BETI"/>
    <property type="match status" value="1"/>
</dbReference>